<comment type="subcellular location">
    <subcellularLocation>
        <location evidence="1">Cell membrane</location>
        <topology evidence="1">Multi-pass membrane protein</topology>
    </subcellularLocation>
</comment>
<evidence type="ECO:0000256" key="1">
    <source>
        <dbReference type="ARBA" id="ARBA00004651"/>
    </source>
</evidence>
<dbReference type="Proteomes" id="UP000233565">
    <property type="component" value="Unassembled WGS sequence"/>
</dbReference>
<keyword evidence="4 6" id="KW-1133">Transmembrane helix</keyword>
<feature type="transmembrane region" description="Helical" evidence="6">
    <location>
        <begin position="411"/>
        <end position="432"/>
    </location>
</feature>
<evidence type="ECO:0000313" key="8">
    <source>
        <dbReference type="EMBL" id="SFA88055.1"/>
    </source>
</evidence>
<feature type="transmembrane region" description="Helical" evidence="6">
    <location>
        <begin position="84"/>
        <end position="106"/>
    </location>
</feature>
<dbReference type="EMBL" id="PJBV01000035">
    <property type="protein sequence ID" value="PKH37931.1"/>
    <property type="molecule type" value="Genomic_DNA"/>
</dbReference>
<evidence type="ECO:0000256" key="6">
    <source>
        <dbReference type="SAM" id="Phobius"/>
    </source>
</evidence>
<feature type="transmembrane region" description="Helical" evidence="6">
    <location>
        <begin position="144"/>
        <end position="164"/>
    </location>
</feature>
<evidence type="ECO:0000256" key="2">
    <source>
        <dbReference type="ARBA" id="ARBA00022475"/>
    </source>
</evidence>
<feature type="transmembrane region" description="Helical" evidence="6">
    <location>
        <begin position="112"/>
        <end position="132"/>
    </location>
</feature>
<feature type="transmembrane region" description="Helical" evidence="6">
    <location>
        <begin position="12"/>
        <end position="33"/>
    </location>
</feature>
<evidence type="ECO:0000313" key="9">
    <source>
        <dbReference type="Proteomes" id="UP000199113"/>
    </source>
</evidence>
<reference evidence="7 10" key="2">
    <citation type="submission" date="2017-12" db="EMBL/GenBank/DDBJ databases">
        <title>Pharmacopeia of the Arctic Ocean.</title>
        <authorList>
            <person name="Collins E."/>
            <person name="Ducluzeau A.-L."/>
        </authorList>
    </citation>
    <scope>NUCLEOTIDE SEQUENCE [LARGE SCALE GENOMIC DNA]</scope>
    <source>
        <strain evidence="7 10">DSM 23325</strain>
    </source>
</reference>
<keyword evidence="10" id="KW-1185">Reference proteome</keyword>
<dbReference type="STRING" id="748909.SAMN05192575_1011008"/>
<keyword evidence="3 6" id="KW-0812">Transmembrane</keyword>
<feature type="transmembrane region" description="Helical" evidence="6">
    <location>
        <begin position="355"/>
        <end position="375"/>
    </location>
</feature>
<dbReference type="AlphaFoldDB" id="A0A1I0WGZ5"/>
<feature type="transmembrane region" description="Helical" evidence="6">
    <location>
        <begin position="381"/>
        <end position="399"/>
    </location>
</feature>
<feature type="transmembrane region" description="Helical" evidence="6">
    <location>
        <begin position="290"/>
        <end position="312"/>
    </location>
</feature>
<evidence type="ECO:0000313" key="7">
    <source>
        <dbReference type="EMBL" id="PKH37931.1"/>
    </source>
</evidence>
<feature type="transmembrane region" description="Helical" evidence="6">
    <location>
        <begin position="218"/>
        <end position="239"/>
    </location>
</feature>
<feature type="transmembrane region" description="Helical" evidence="6">
    <location>
        <begin position="438"/>
        <end position="459"/>
    </location>
</feature>
<organism evidence="8 9">
    <name type="scientific">Nocardioides alpinus</name>
    <dbReference type="NCBI Taxonomy" id="748909"/>
    <lineage>
        <taxon>Bacteria</taxon>
        <taxon>Bacillati</taxon>
        <taxon>Actinomycetota</taxon>
        <taxon>Actinomycetes</taxon>
        <taxon>Propionibacteriales</taxon>
        <taxon>Nocardioidaceae</taxon>
        <taxon>Nocardioides</taxon>
    </lineage>
</organism>
<reference evidence="8" key="1">
    <citation type="submission" date="2016-10" db="EMBL/GenBank/DDBJ databases">
        <authorList>
            <person name="de Groot N.N."/>
        </authorList>
    </citation>
    <scope>NUCLEOTIDE SEQUENCE [LARGE SCALE GENOMIC DNA]</scope>
    <source>
        <strain evidence="8">CGMCC 1.10697</strain>
    </source>
</reference>
<feature type="transmembrane region" description="Helical" evidence="6">
    <location>
        <begin position="251"/>
        <end position="270"/>
    </location>
</feature>
<name>A0A1I0WGZ5_9ACTN</name>
<dbReference type="GO" id="GO:0005886">
    <property type="term" value="C:plasma membrane"/>
    <property type="evidence" value="ECO:0007669"/>
    <property type="project" value="UniProtKB-SubCell"/>
</dbReference>
<feature type="transmembrane region" description="Helical" evidence="6">
    <location>
        <begin position="176"/>
        <end position="197"/>
    </location>
</feature>
<keyword evidence="5 6" id="KW-0472">Membrane</keyword>
<keyword evidence="2" id="KW-1003">Cell membrane</keyword>
<dbReference type="InterPro" id="IPR050833">
    <property type="entry name" value="Poly_Biosynth_Transport"/>
</dbReference>
<evidence type="ECO:0000313" key="10">
    <source>
        <dbReference type="Proteomes" id="UP000233565"/>
    </source>
</evidence>
<feature type="transmembrane region" description="Helical" evidence="6">
    <location>
        <begin position="324"/>
        <end position="343"/>
    </location>
</feature>
<gene>
    <name evidence="7" type="ORF">CXG46_21350</name>
    <name evidence="8" type="ORF">SAMN05192575_1011008</name>
</gene>
<accession>A0A1I0WGZ5</accession>
<proteinExistence type="predicted"/>
<feature type="transmembrane region" description="Helical" evidence="6">
    <location>
        <begin position="53"/>
        <end position="72"/>
    </location>
</feature>
<dbReference type="EMBL" id="FOKC01000001">
    <property type="protein sequence ID" value="SFA88055.1"/>
    <property type="molecule type" value="Genomic_DNA"/>
</dbReference>
<dbReference type="Proteomes" id="UP000199113">
    <property type="component" value="Unassembled WGS sequence"/>
</dbReference>
<dbReference type="OrthoDB" id="4863781at2"/>
<dbReference type="RefSeq" id="WP_091195059.1">
    <property type="nucleotide sequence ID" value="NZ_FOKC01000001.1"/>
</dbReference>
<evidence type="ECO:0000256" key="4">
    <source>
        <dbReference type="ARBA" id="ARBA00022989"/>
    </source>
</evidence>
<dbReference type="PANTHER" id="PTHR30250">
    <property type="entry name" value="PST FAMILY PREDICTED COLANIC ACID TRANSPORTER"/>
    <property type="match status" value="1"/>
</dbReference>
<sequence length="481" mass="47810">MSGAGRRLIGRGSVYTLGSAAPMLAGLLVTPFLTRAAGVDEYGLISVSITTMQWSLVVLTLGLPLIITRHVLAESTGTEGARGLVLVGTVAALSTAVVVAALLHVVALGGSATSLAVSLALVAGGLGAGIALTQAWAVALERAWFYVVLAAGPTLLAPAAGLLAVGAGEQPSAGRYFAAVAVVNALTLAFGLVKVLGSGRVVLRWNDVTAAVRTSLPLVPHQFVTASANGVGVLVAAAVLGRSDGGRAQVALYLGTVALTLTSAVAYAWLPVLAKGARETRGEQLGETAALVTTLAALATGGVALLSPWLLAVLVPASFSVGDMVPLVAAACLAAPLAAVYLAHYQLVVLSGRTAVLAVLSPLAMLVGAAVSVLATRSLGLAGVGLGVATTYACLWLLVRSLARRVGGVTWPEATVLAPLLVGLVLCLAGALLPSSGIAAAATRGPFALLVAAAGVAVLHRLFGRRGTVDAVVAEPSEGAS</sequence>
<evidence type="ECO:0000256" key="3">
    <source>
        <dbReference type="ARBA" id="ARBA00022692"/>
    </source>
</evidence>
<dbReference type="PANTHER" id="PTHR30250:SF11">
    <property type="entry name" value="O-ANTIGEN TRANSPORTER-RELATED"/>
    <property type="match status" value="1"/>
</dbReference>
<protein>
    <submittedName>
        <fullName evidence="8">Membrane protein involved in the export of O-antigen and teichoic acid</fullName>
    </submittedName>
</protein>
<evidence type="ECO:0000256" key="5">
    <source>
        <dbReference type="ARBA" id="ARBA00023136"/>
    </source>
</evidence>